<evidence type="ECO:0000256" key="3">
    <source>
        <dbReference type="ARBA" id="ARBA00025609"/>
    </source>
</evidence>
<name>A0A0A8LBG2_9SACH</name>
<evidence type="ECO:0000313" key="6">
    <source>
        <dbReference type="EMBL" id="CDO96224.1"/>
    </source>
</evidence>
<evidence type="ECO:0000313" key="7">
    <source>
        <dbReference type="Proteomes" id="UP000031516"/>
    </source>
</evidence>
<organism evidence="6 7">
    <name type="scientific">Kluyveromyces dobzhanskii CBS 2104</name>
    <dbReference type="NCBI Taxonomy" id="1427455"/>
    <lineage>
        <taxon>Eukaryota</taxon>
        <taxon>Fungi</taxon>
        <taxon>Dikarya</taxon>
        <taxon>Ascomycota</taxon>
        <taxon>Saccharomycotina</taxon>
        <taxon>Saccharomycetes</taxon>
        <taxon>Saccharomycetales</taxon>
        <taxon>Saccharomycetaceae</taxon>
        <taxon>Kluyveromyces</taxon>
    </lineage>
</organism>
<dbReference type="PROSITE" id="PS00028">
    <property type="entry name" value="ZINC_FINGER_C2H2_1"/>
    <property type="match status" value="1"/>
</dbReference>
<dbReference type="GO" id="GO:0003723">
    <property type="term" value="F:RNA binding"/>
    <property type="evidence" value="ECO:0007669"/>
    <property type="project" value="UniProtKB-KW"/>
</dbReference>
<reference evidence="6 7" key="1">
    <citation type="submission" date="2014-03" db="EMBL/GenBank/DDBJ databases">
        <title>The genome of Kluyveromyces dobzhanskii.</title>
        <authorList>
            <person name="Nystedt B."/>
            <person name="Astrom S."/>
        </authorList>
    </citation>
    <scope>NUCLEOTIDE SEQUENCE [LARGE SCALE GENOMIC DNA]</scope>
    <source>
        <strain evidence="6 7">CBS 2104</strain>
    </source>
</reference>
<dbReference type="AlphaFoldDB" id="A0A0A8LBG2"/>
<evidence type="ECO:0000256" key="2">
    <source>
        <dbReference type="ARBA" id="ARBA00022884"/>
    </source>
</evidence>
<keyword evidence="7" id="KW-1185">Reference proteome</keyword>
<evidence type="ECO:0000256" key="4">
    <source>
        <dbReference type="SAM" id="MobiDB-lite"/>
    </source>
</evidence>
<comment type="function">
    <text evidence="3">Involved in pre-mRNA splicing. Facilitates the cooperative formation of U2/U6 helix II in association with stem II in the spliceosome. Binds to RNA.</text>
</comment>
<dbReference type="Pfam" id="PF21369">
    <property type="entry name" value="STL11_N"/>
    <property type="match status" value="1"/>
</dbReference>
<dbReference type="InterPro" id="IPR013087">
    <property type="entry name" value="Znf_C2H2_type"/>
</dbReference>
<dbReference type="EMBL" id="CCBQ010000047">
    <property type="protein sequence ID" value="CDO96224.1"/>
    <property type="molecule type" value="Genomic_DNA"/>
</dbReference>
<dbReference type="InterPro" id="IPR048995">
    <property type="entry name" value="STL11/RBM22-like_N"/>
</dbReference>
<comment type="caution">
    <text evidence="6">The sequence shown here is derived from an EMBL/GenBank/DDBJ whole genome shotgun (WGS) entry which is preliminary data.</text>
</comment>
<dbReference type="Proteomes" id="UP000031516">
    <property type="component" value="Unassembled WGS sequence"/>
</dbReference>
<feature type="compositionally biased region" description="Basic residues" evidence="4">
    <location>
        <begin position="295"/>
        <end position="308"/>
    </location>
</feature>
<feature type="compositionally biased region" description="Basic residues" evidence="4">
    <location>
        <begin position="277"/>
        <end position="287"/>
    </location>
</feature>
<sequence length="308" mass="34924">MNQASSELKICERCLPSGKNTPTLVRYPNGRECKLCTFPFDSYSYTSNHTAFHTIACPKCAAKNMICQVCLNDFEHGIPMHLRNAMKQLVNEDADSVIPKNDMMKRFVGLSSKQVAPLDINKLKNADSIRKWKVRELPYHSSINNTKGTFFLYNIDSTLTEPQIVSQLIVVTHNNLERENVVLHINPKFRIATLTFKRDAQLWAQKLISILPKFKTGTAVEKCYLTLRGNRIHLTACTPEELDTQNINLEEEWEGPVKKIISKDAQAIGSDSIKNNQKIKSKSKSKSKANSNPHTKSKSVRGRHRLSL</sequence>
<feature type="domain" description="C2H2-type" evidence="5">
    <location>
        <begin position="33"/>
        <end position="53"/>
    </location>
</feature>
<keyword evidence="2" id="KW-0694">RNA-binding</keyword>
<gene>
    <name evidence="6" type="ORF">KLDO_g4436A</name>
</gene>
<evidence type="ECO:0000256" key="1">
    <source>
        <dbReference type="ARBA" id="ARBA00019060"/>
    </source>
</evidence>
<evidence type="ECO:0000259" key="5">
    <source>
        <dbReference type="PROSITE" id="PS00028"/>
    </source>
</evidence>
<dbReference type="OrthoDB" id="10259600at2759"/>
<proteinExistence type="predicted"/>
<accession>A0A0A8LBG2</accession>
<protein>
    <recommendedName>
        <fullName evidence="1">Pre-mRNA-splicing factor SLT11</fullName>
    </recommendedName>
</protein>
<feature type="region of interest" description="Disordered" evidence="4">
    <location>
        <begin position="269"/>
        <end position="308"/>
    </location>
</feature>